<evidence type="ECO:0000256" key="6">
    <source>
        <dbReference type="ARBA" id="ARBA00022692"/>
    </source>
</evidence>
<dbReference type="GO" id="GO:0055085">
    <property type="term" value="P:transmembrane transport"/>
    <property type="evidence" value="ECO:0007669"/>
    <property type="project" value="InterPro"/>
</dbReference>
<evidence type="ECO:0000256" key="10">
    <source>
        <dbReference type="SAM" id="MobiDB-lite"/>
    </source>
</evidence>
<evidence type="ECO:0000313" key="14">
    <source>
        <dbReference type="Proteomes" id="UP000315891"/>
    </source>
</evidence>
<evidence type="ECO:0000256" key="5">
    <source>
        <dbReference type="ARBA" id="ARBA00022519"/>
    </source>
</evidence>
<dbReference type="RefSeq" id="WP_143878476.1">
    <property type="nucleotide sequence ID" value="NZ_BAABLZ010000002.1"/>
</dbReference>
<dbReference type="OrthoDB" id="9792439at2"/>
<dbReference type="InterPro" id="IPR051045">
    <property type="entry name" value="TonB-dependent_transducer"/>
</dbReference>
<feature type="region of interest" description="Disordered" evidence="10">
    <location>
        <begin position="95"/>
        <end position="134"/>
    </location>
</feature>
<keyword evidence="5" id="KW-0997">Cell inner membrane</keyword>
<evidence type="ECO:0000256" key="2">
    <source>
        <dbReference type="ARBA" id="ARBA00006555"/>
    </source>
</evidence>
<evidence type="ECO:0000256" key="9">
    <source>
        <dbReference type="ARBA" id="ARBA00023136"/>
    </source>
</evidence>
<dbReference type="AlphaFoldDB" id="A0A516V376"/>
<dbReference type="PANTHER" id="PTHR33446:SF2">
    <property type="entry name" value="PROTEIN TONB"/>
    <property type="match status" value="1"/>
</dbReference>
<proteinExistence type="inferred from homology"/>
<feature type="transmembrane region" description="Helical" evidence="11">
    <location>
        <begin position="21"/>
        <end position="41"/>
    </location>
</feature>
<evidence type="ECO:0000256" key="1">
    <source>
        <dbReference type="ARBA" id="ARBA00004383"/>
    </source>
</evidence>
<dbReference type="SUPFAM" id="SSF74653">
    <property type="entry name" value="TolA/TonB C-terminal domain"/>
    <property type="match status" value="1"/>
</dbReference>
<evidence type="ECO:0000313" key="13">
    <source>
        <dbReference type="EMBL" id="QDQ72963.1"/>
    </source>
</evidence>
<evidence type="ECO:0000256" key="8">
    <source>
        <dbReference type="ARBA" id="ARBA00022989"/>
    </source>
</evidence>
<dbReference type="GO" id="GO:0098797">
    <property type="term" value="C:plasma membrane protein complex"/>
    <property type="evidence" value="ECO:0007669"/>
    <property type="project" value="TreeGrafter"/>
</dbReference>
<dbReference type="PROSITE" id="PS52015">
    <property type="entry name" value="TONB_CTD"/>
    <property type="match status" value="1"/>
</dbReference>
<dbReference type="NCBIfam" id="TIGR01352">
    <property type="entry name" value="tonB_Cterm"/>
    <property type="match status" value="1"/>
</dbReference>
<dbReference type="InterPro" id="IPR037682">
    <property type="entry name" value="TonB_C"/>
</dbReference>
<keyword evidence="3" id="KW-0813">Transport</keyword>
<gene>
    <name evidence="13" type="ORF">FNZ56_03265</name>
</gene>
<feature type="compositionally biased region" description="Pro residues" evidence="10">
    <location>
        <begin position="101"/>
        <end position="116"/>
    </location>
</feature>
<evidence type="ECO:0000256" key="7">
    <source>
        <dbReference type="ARBA" id="ARBA00022927"/>
    </source>
</evidence>
<evidence type="ECO:0000256" key="11">
    <source>
        <dbReference type="SAM" id="Phobius"/>
    </source>
</evidence>
<name>A0A516V376_9GAMM</name>
<keyword evidence="8 11" id="KW-1133">Transmembrane helix</keyword>
<keyword evidence="14" id="KW-1185">Reference proteome</keyword>
<keyword evidence="4" id="KW-1003">Cell membrane</keyword>
<dbReference type="Gene3D" id="3.30.1150.10">
    <property type="match status" value="1"/>
</dbReference>
<evidence type="ECO:0000259" key="12">
    <source>
        <dbReference type="PROSITE" id="PS52015"/>
    </source>
</evidence>
<sequence>MSETPSNSPPPRAGLRLSRRNLLIIAAAFGIGLLLFLLLWAGHRNDNDFYRADAPVAGPSGQVFEPLPVPMPADEAGNAPASDDEDRAPGMVGIDETRPATPAPAPRAPVAPPSAPTTPIAPAQANSDPVLQGKPAAPYPVAALRNGESGTVMLRVTVGADGVPYGIAVARSSGSRTLDRAAMGAVKSWRFNPAMHNGQPVPASVQIPVSYNLGDR</sequence>
<organism evidence="13 14">
    <name type="scientific">Pseudoluteimonas lycopersici</name>
    <dbReference type="NCBI Taxonomy" id="1324796"/>
    <lineage>
        <taxon>Bacteria</taxon>
        <taxon>Pseudomonadati</taxon>
        <taxon>Pseudomonadota</taxon>
        <taxon>Gammaproteobacteria</taxon>
        <taxon>Lysobacterales</taxon>
        <taxon>Lysobacteraceae</taxon>
        <taxon>Pseudoluteimonas</taxon>
    </lineage>
</organism>
<dbReference type="InterPro" id="IPR006311">
    <property type="entry name" value="TAT_signal"/>
</dbReference>
<feature type="domain" description="TonB C-terminal" evidence="12">
    <location>
        <begin position="124"/>
        <end position="216"/>
    </location>
</feature>
<protein>
    <submittedName>
        <fullName evidence="13">Energy transducer TonB</fullName>
    </submittedName>
</protein>
<dbReference type="GO" id="GO:0015031">
    <property type="term" value="P:protein transport"/>
    <property type="evidence" value="ECO:0007669"/>
    <property type="project" value="UniProtKB-KW"/>
</dbReference>
<comment type="subcellular location">
    <subcellularLocation>
        <location evidence="1">Cell inner membrane</location>
        <topology evidence="1">Single-pass membrane protein</topology>
        <orientation evidence="1">Periplasmic side</orientation>
    </subcellularLocation>
</comment>
<dbReference type="InterPro" id="IPR006260">
    <property type="entry name" value="TonB/TolA_C"/>
</dbReference>
<dbReference type="PANTHER" id="PTHR33446">
    <property type="entry name" value="PROTEIN TONB-RELATED"/>
    <property type="match status" value="1"/>
</dbReference>
<accession>A0A516V376</accession>
<keyword evidence="6 11" id="KW-0812">Transmembrane</keyword>
<keyword evidence="7" id="KW-0653">Protein transport</keyword>
<dbReference type="PROSITE" id="PS51318">
    <property type="entry name" value="TAT"/>
    <property type="match status" value="1"/>
</dbReference>
<comment type="similarity">
    <text evidence="2">Belongs to the TonB family.</text>
</comment>
<dbReference type="GO" id="GO:0031992">
    <property type="term" value="F:energy transducer activity"/>
    <property type="evidence" value="ECO:0007669"/>
    <property type="project" value="TreeGrafter"/>
</dbReference>
<evidence type="ECO:0000256" key="4">
    <source>
        <dbReference type="ARBA" id="ARBA00022475"/>
    </source>
</evidence>
<keyword evidence="9 11" id="KW-0472">Membrane</keyword>
<evidence type="ECO:0000256" key="3">
    <source>
        <dbReference type="ARBA" id="ARBA00022448"/>
    </source>
</evidence>
<dbReference type="Proteomes" id="UP000315891">
    <property type="component" value="Chromosome"/>
</dbReference>
<dbReference type="Pfam" id="PF03544">
    <property type="entry name" value="TonB_C"/>
    <property type="match status" value="1"/>
</dbReference>
<reference evidence="13 14" key="1">
    <citation type="submission" date="2019-07" db="EMBL/GenBank/DDBJ databases">
        <title>Lysobacter weifangensis sp. nov., isolated from bensulfuron-methyl contaminated farmland soil.</title>
        <authorList>
            <person name="Zhao H."/>
        </authorList>
    </citation>
    <scope>NUCLEOTIDE SEQUENCE [LARGE SCALE GENOMIC DNA]</scope>
    <source>
        <strain evidence="13 14">CC-Bw-6</strain>
    </source>
</reference>
<dbReference type="EMBL" id="CP041742">
    <property type="protein sequence ID" value="QDQ72963.1"/>
    <property type="molecule type" value="Genomic_DNA"/>
</dbReference>